<reference evidence="2" key="1">
    <citation type="submission" date="2020-02" db="EMBL/GenBank/DDBJ databases">
        <authorList>
            <person name="Meier V. D."/>
        </authorList>
    </citation>
    <scope>NUCLEOTIDE SEQUENCE</scope>
    <source>
        <strain evidence="2">AVDCRST_MAG54</strain>
    </source>
</reference>
<protein>
    <submittedName>
        <fullName evidence="2">Uncharacterized protein</fullName>
    </submittedName>
</protein>
<name>A0A6J4I582_9PSEU</name>
<feature type="compositionally biased region" description="Basic and acidic residues" evidence="1">
    <location>
        <begin position="54"/>
        <end position="89"/>
    </location>
</feature>
<sequence>MKEAEKGADKAFDASNAPPPGPGREPSREEDEGVKDTDTAPRGPLGVGESINARGEDIAREAEEARGSDREGEKGAAGRPHGGGEESRGVRPQPSVTPGSPDLGPGDQGS</sequence>
<proteinExistence type="predicted"/>
<evidence type="ECO:0000256" key="1">
    <source>
        <dbReference type="SAM" id="MobiDB-lite"/>
    </source>
</evidence>
<accession>A0A6J4I582</accession>
<dbReference type="AlphaFoldDB" id="A0A6J4I582"/>
<evidence type="ECO:0000313" key="2">
    <source>
        <dbReference type="EMBL" id="CAA9243004.1"/>
    </source>
</evidence>
<feature type="region of interest" description="Disordered" evidence="1">
    <location>
        <begin position="1"/>
        <end position="110"/>
    </location>
</feature>
<organism evidence="2">
    <name type="scientific">uncultured Actinomycetospora sp</name>
    <dbReference type="NCBI Taxonomy" id="1135996"/>
    <lineage>
        <taxon>Bacteria</taxon>
        <taxon>Bacillati</taxon>
        <taxon>Actinomycetota</taxon>
        <taxon>Actinomycetes</taxon>
        <taxon>Pseudonocardiales</taxon>
        <taxon>Pseudonocardiaceae</taxon>
        <taxon>Actinomycetospora</taxon>
        <taxon>environmental samples</taxon>
    </lineage>
</organism>
<gene>
    <name evidence="2" type="ORF">AVDCRST_MAG54-1596</name>
</gene>
<dbReference type="EMBL" id="CADCTH010000217">
    <property type="protein sequence ID" value="CAA9243004.1"/>
    <property type="molecule type" value="Genomic_DNA"/>
</dbReference>
<feature type="compositionally biased region" description="Basic and acidic residues" evidence="1">
    <location>
        <begin position="1"/>
        <end position="12"/>
    </location>
</feature>